<name>A0AAN5D8D1_9BILA</name>
<keyword evidence="2" id="KW-1185">Reference proteome</keyword>
<feature type="non-terminal residue" evidence="1">
    <location>
        <position position="117"/>
    </location>
</feature>
<sequence length="117" mass="12892">DGSEHYSTTTLCVASTAYRICQGFREPTGCIPSPSPCITPMRVSSLETCTTTNGNIPCTYPILCPELMCTIKNSYFFIEKTQSVSNTLSCDPVTKMWKYRNGNLEQESDPMVVIACA</sequence>
<proteinExistence type="predicted"/>
<protein>
    <submittedName>
        <fullName evidence="1">Uncharacterized protein</fullName>
    </submittedName>
</protein>
<dbReference type="AlphaFoldDB" id="A0AAN5D8D1"/>
<dbReference type="EMBL" id="BTRK01000006">
    <property type="protein sequence ID" value="GMR57935.1"/>
    <property type="molecule type" value="Genomic_DNA"/>
</dbReference>
<comment type="caution">
    <text evidence="1">The sequence shown here is derived from an EMBL/GenBank/DDBJ whole genome shotgun (WGS) entry which is preliminary data.</text>
</comment>
<gene>
    <name evidence="1" type="ORF">PMAYCL1PPCAC_28130</name>
</gene>
<evidence type="ECO:0000313" key="2">
    <source>
        <dbReference type="Proteomes" id="UP001328107"/>
    </source>
</evidence>
<evidence type="ECO:0000313" key="1">
    <source>
        <dbReference type="EMBL" id="GMR57935.1"/>
    </source>
</evidence>
<dbReference type="Proteomes" id="UP001328107">
    <property type="component" value="Unassembled WGS sequence"/>
</dbReference>
<feature type="non-terminal residue" evidence="1">
    <location>
        <position position="1"/>
    </location>
</feature>
<organism evidence="1 2">
    <name type="scientific">Pristionchus mayeri</name>
    <dbReference type="NCBI Taxonomy" id="1317129"/>
    <lineage>
        <taxon>Eukaryota</taxon>
        <taxon>Metazoa</taxon>
        <taxon>Ecdysozoa</taxon>
        <taxon>Nematoda</taxon>
        <taxon>Chromadorea</taxon>
        <taxon>Rhabditida</taxon>
        <taxon>Rhabditina</taxon>
        <taxon>Diplogasteromorpha</taxon>
        <taxon>Diplogasteroidea</taxon>
        <taxon>Neodiplogasteridae</taxon>
        <taxon>Pristionchus</taxon>
    </lineage>
</organism>
<accession>A0AAN5D8D1</accession>
<reference evidence="2" key="1">
    <citation type="submission" date="2022-10" db="EMBL/GenBank/DDBJ databases">
        <title>Genome assembly of Pristionchus species.</title>
        <authorList>
            <person name="Yoshida K."/>
            <person name="Sommer R.J."/>
        </authorList>
    </citation>
    <scope>NUCLEOTIDE SEQUENCE [LARGE SCALE GENOMIC DNA]</scope>
    <source>
        <strain evidence="2">RS5460</strain>
    </source>
</reference>